<evidence type="ECO:0000313" key="5">
    <source>
        <dbReference type="Proteomes" id="UP001157914"/>
    </source>
</evidence>
<dbReference type="InterPro" id="IPR027788">
    <property type="entry name" value="Alpha/beta-hydrolase_N_dom"/>
</dbReference>
<feature type="domain" description="Alpha/beta-hydrolase catalytic" evidence="2">
    <location>
        <begin position="264"/>
        <end position="548"/>
    </location>
</feature>
<dbReference type="Pfam" id="PF10081">
    <property type="entry name" value="Abhydrolase_9"/>
    <property type="match status" value="1"/>
</dbReference>
<evidence type="ECO:0000256" key="1">
    <source>
        <dbReference type="SAM" id="Phobius"/>
    </source>
</evidence>
<feature type="transmembrane region" description="Helical" evidence="1">
    <location>
        <begin position="53"/>
        <end position="74"/>
    </location>
</feature>
<name>A0ABY1NSW2_9HYPH</name>
<feature type="transmembrane region" description="Helical" evidence="1">
    <location>
        <begin position="169"/>
        <end position="187"/>
    </location>
</feature>
<accession>A0ABY1NSW2</accession>
<gene>
    <name evidence="4" type="ORF">SAMN06265374_1533</name>
</gene>
<dbReference type="InterPro" id="IPR012037">
    <property type="entry name" value="Alpha/beta-hydrolase_fam"/>
</dbReference>
<dbReference type="RefSeq" id="WP_155194455.1">
    <property type="nucleotide sequence ID" value="NZ_BAAAEA010000003.1"/>
</dbReference>
<feature type="transmembrane region" description="Helical" evidence="1">
    <location>
        <begin position="21"/>
        <end position="41"/>
    </location>
</feature>
<sequence>MTPNDDPSAWSLGSATRRLINTGYCSLGLVFAVSAFGAALTPSLMPRDPMVQAVLSGVSAIIAVEAALLLRALWRYMELPEISMRHLWVWHTLAVTLSVGILIYSLTKASGWQNATRSAVELPDLEAGAPFMILAVGAGTALGIWVCFRLLGFIRRAVSLALSKIVPRRLGIVVSLALVGWLFWAVVDGALIRSFFRAADASFLAADTMMEPDIAQPRDPNKTGSVTSLVRWHEMGRWGRHFVATAPSKEEIAAFFDGPVMDPLRVYVGRRSAETAKERAQLALEELKRVGGFERSVLVVTVPVGTGWMDPGAHDTLDFMLGGDVATVSVQYSYLTSVLSLLAHPDYGVDQARELFNAIYDHWTTLPPDSRPAFYVHGLSQGAFNSQATLPLLDMLGDPIQGAFWAGSPFFSRYWSEVRDNRNPGSPAWRPTYGNGSLLRVIDQYGGLNGNYTPWGPIRAVFLNYGSDPIVNFTFDSAVKPPAWLNEPRAPDVTGKLTWFPVVTMLQLALDSMFALDVPRFGHYYVAPDYIDGWAAVVAPEGWTEDKAIELKVIFEGRGPAF</sequence>
<feature type="domain" description="Alpha/beta-hydrolase N-terminal" evidence="3">
    <location>
        <begin position="40"/>
        <end position="247"/>
    </location>
</feature>
<reference evidence="4 5" key="1">
    <citation type="submission" date="2017-05" db="EMBL/GenBank/DDBJ databases">
        <authorList>
            <person name="Varghese N."/>
            <person name="Submissions S."/>
        </authorList>
    </citation>
    <scope>NUCLEOTIDE SEQUENCE [LARGE SCALE GENOMIC DNA]</scope>
    <source>
        <strain evidence="4 5">DSM 15949</strain>
    </source>
</reference>
<dbReference type="Pfam" id="PF15420">
    <property type="entry name" value="Abhydrolase_9_N"/>
    <property type="match status" value="1"/>
</dbReference>
<feature type="transmembrane region" description="Helical" evidence="1">
    <location>
        <begin position="127"/>
        <end position="148"/>
    </location>
</feature>
<dbReference type="PIRSF" id="PIRSF007542">
    <property type="entry name" value="UCP007542"/>
    <property type="match status" value="1"/>
</dbReference>
<evidence type="ECO:0000259" key="3">
    <source>
        <dbReference type="Pfam" id="PF15420"/>
    </source>
</evidence>
<feature type="transmembrane region" description="Helical" evidence="1">
    <location>
        <begin position="86"/>
        <end position="107"/>
    </location>
</feature>
<evidence type="ECO:0000259" key="2">
    <source>
        <dbReference type="Pfam" id="PF10081"/>
    </source>
</evidence>
<organism evidence="4 5">
    <name type="scientific">Roseibium denhamense</name>
    <dbReference type="NCBI Taxonomy" id="76305"/>
    <lineage>
        <taxon>Bacteria</taxon>
        <taxon>Pseudomonadati</taxon>
        <taxon>Pseudomonadota</taxon>
        <taxon>Alphaproteobacteria</taxon>
        <taxon>Hyphomicrobiales</taxon>
        <taxon>Stappiaceae</taxon>
        <taxon>Roseibium</taxon>
    </lineage>
</organism>
<keyword evidence="1" id="KW-0812">Transmembrane</keyword>
<keyword evidence="1" id="KW-0472">Membrane</keyword>
<protein>
    <submittedName>
        <fullName evidence="4">Uncharacterized membrane protein</fullName>
    </submittedName>
</protein>
<keyword evidence="1" id="KW-1133">Transmembrane helix</keyword>
<proteinExistence type="predicted"/>
<dbReference type="InterPro" id="IPR027787">
    <property type="entry name" value="Alpha/beta-hydrolase_catalytic"/>
</dbReference>
<dbReference type="Proteomes" id="UP001157914">
    <property type="component" value="Unassembled WGS sequence"/>
</dbReference>
<comment type="caution">
    <text evidence="4">The sequence shown here is derived from an EMBL/GenBank/DDBJ whole genome shotgun (WGS) entry which is preliminary data.</text>
</comment>
<dbReference type="EMBL" id="FXTT01000002">
    <property type="protein sequence ID" value="SMP15054.1"/>
    <property type="molecule type" value="Genomic_DNA"/>
</dbReference>
<keyword evidence="5" id="KW-1185">Reference proteome</keyword>
<evidence type="ECO:0000313" key="4">
    <source>
        <dbReference type="EMBL" id="SMP15054.1"/>
    </source>
</evidence>